<evidence type="ECO:0000256" key="3">
    <source>
        <dbReference type="ARBA" id="ARBA00023163"/>
    </source>
</evidence>
<gene>
    <name evidence="5" type="ORF">CA54_58070</name>
</gene>
<dbReference type="InterPro" id="IPR039425">
    <property type="entry name" value="RNA_pol_sigma-70-like"/>
</dbReference>
<dbReference type="AlphaFoldDB" id="A0A5C6B0Y8"/>
<dbReference type="InterPro" id="IPR014284">
    <property type="entry name" value="RNA_pol_sigma-70_dom"/>
</dbReference>
<dbReference type="RefSeq" id="WP_146374226.1">
    <property type="nucleotide sequence ID" value="NZ_SJPP01000004.1"/>
</dbReference>
<comment type="caution">
    <text evidence="5">The sequence shown here is derived from an EMBL/GenBank/DDBJ whole genome shotgun (WGS) entry which is preliminary data.</text>
</comment>
<dbReference type="PANTHER" id="PTHR43133">
    <property type="entry name" value="RNA POLYMERASE ECF-TYPE SIGMA FACTO"/>
    <property type="match status" value="1"/>
</dbReference>
<evidence type="ECO:0000256" key="1">
    <source>
        <dbReference type="ARBA" id="ARBA00023015"/>
    </source>
</evidence>
<keyword evidence="1" id="KW-0805">Transcription regulation</keyword>
<dbReference type="GO" id="GO:0006352">
    <property type="term" value="P:DNA-templated transcription initiation"/>
    <property type="evidence" value="ECO:0007669"/>
    <property type="project" value="InterPro"/>
</dbReference>
<reference evidence="5 6" key="1">
    <citation type="submission" date="2019-02" db="EMBL/GenBank/DDBJ databases">
        <title>Deep-cultivation of Planctomycetes and their phenomic and genomic characterization uncovers novel biology.</title>
        <authorList>
            <person name="Wiegand S."/>
            <person name="Jogler M."/>
            <person name="Boedeker C."/>
            <person name="Pinto D."/>
            <person name="Vollmers J."/>
            <person name="Rivas-Marin E."/>
            <person name="Kohn T."/>
            <person name="Peeters S.H."/>
            <person name="Heuer A."/>
            <person name="Rast P."/>
            <person name="Oberbeckmann S."/>
            <person name="Bunk B."/>
            <person name="Jeske O."/>
            <person name="Meyerdierks A."/>
            <person name="Storesund J.E."/>
            <person name="Kallscheuer N."/>
            <person name="Luecker S."/>
            <person name="Lage O.M."/>
            <person name="Pohl T."/>
            <person name="Merkel B.J."/>
            <person name="Hornburger P."/>
            <person name="Mueller R.-W."/>
            <person name="Bruemmer F."/>
            <person name="Labrenz M."/>
            <person name="Spormann A.M."/>
            <person name="Op Den Camp H."/>
            <person name="Overmann J."/>
            <person name="Amann R."/>
            <person name="Jetten M.S.M."/>
            <person name="Mascher T."/>
            <person name="Medema M.H."/>
            <person name="Devos D.P."/>
            <person name="Kaster A.-K."/>
            <person name="Ovreas L."/>
            <person name="Rohde M."/>
            <person name="Galperin M.Y."/>
            <person name="Jogler C."/>
        </authorList>
    </citation>
    <scope>NUCLEOTIDE SEQUENCE [LARGE SCALE GENOMIC DNA]</scope>
    <source>
        <strain evidence="5 6">CA54</strain>
    </source>
</reference>
<dbReference type="Proteomes" id="UP000320735">
    <property type="component" value="Unassembled WGS sequence"/>
</dbReference>
<dbReference type="EMBL" id="SJPP01000004">
    <property type="protein sequence ID" value="TWU05119.1"/>
    <property type="molecule type" value="Genomic_DNA"/>
</dbReference>
<dbReference type="CDD" id="cd06171">
    <property type="entry name" value="Sigma70_r4"/>
    <property type="match status" value="1"/>
</dbReference>
<dbReference type="SUPFAM" id="SSF88659">
    <property type="entry name" value="Sigma3 and sigma4 domains of RNA polymerase sigma factors"/>
    <property type="match status" value="1"/>
</dbReference>
<dbReference type="Gene3D" id="1.10.10.10">
    <property type="entry name" value="Winged helix-like DNA-binding domain superfamily/Winged helix DNA-binding domain"/>
    <property type="match status" value="1"/>
</dbReference>
<dbReference type="GO" id="GO:0016987">
    <property type="term" value="F:sigma factor activity"/>
    <property type="evidence" value="ECO:0007669"/>
    <property type="project" value="UniProtKB-KW"/>
</dbReference>
<sequence length="183" mass="20655">MTDHTGKLENYRELLGLLGRMQLSVELIGKVDVSGVVQVTLMEAHHGGWEKLAEDDRAPWLRLVFANNLLDEIRKYRTRARDVELEQSIQAAVHQSASRLNRWMVSEQTSPSEKAVRAENGVRLASALACLPSAQRQAIELHHLQELPLEEIGKRMNRSKGAVAALIFRGTTRLRELLRTGEE</sequence>
<feature type="domain" description="RNA polymerase sigma factor 70 region 4 type 2" evidence="4">
    <location>
        <begin position="123"/>
        <end position="172"/>
    </location>
</feature>
<keyword evidence="6" id="KW-1185">Reference proteome</keyword>
<proteinExistence type="predicted"/>
<dbReference type="PANTHER" id="PTHR43133:SF51">
    <property type="entry name" value="RNA POLYMERASE SIGMA FACTOR"/>
    <property type="match status" value="1"/>
</dbReference>
<dbReference type="NCBIfam" id="TIGR02937">
    <property type="entry name" value="sigma70-ECF"/>
    <property type="match status" value="1"/>
</dbReference>
<keyword evidence="2" id="KW-0731">Sigma factor</keyword>
<keyword evidence="3" id="KW-0804">Transcription</keyword>
<dbReference type="OrthoDB" id="265297at2"/>
<dbReference type="Pfam" id="PF08281">
    <property type="entry name" value="Sigma70_r4_2"/>
    <property type="match status" value="1"/>
</dbReference>
<dbReference type="InterPro" id="IPR013324">
    <property type="entry name" value="RNA_pol_sigma_r3/r4-like"/>
</dbReference>
<evidence type="ECO:0000313" key="6">
    <source>
        <dbReference type="Proteomes" id="UP000320735"/>
    </source>
</evidence>
<protein>
    <submittedName>
        <fullName evidence="5">RNA polymerase sigma factor</fullName>
    </submittedName>
</protein>
<organism evidence="5 6">
    <name type="scientific">Symmachiella macrocystis</name>
    <dbReference type="NCBI Taxonomy" id="2527985"/>
    <lineage>
        <taxon>Bacteria</taxon>
        <taxon>Pseudomonadati</taxon>
        <taxon>Planctomycetota</taxon>
        <taxon>Planctomycetia</taxon>
        <taxon>Planctomycetales</taxon>
        <taxon>Planctomycetaceae</taxon>
        <taxon>Symmachiella</taxon>
    </lineage>
</organism>
<dbReference type="GO" id="GO:0003677">
    <property type="term" value="F:DNA binding"/>
    <property type="evidence" value="ECO:0007669"/>
    <property type="project" value="InterPro"/>
</dbReference>
<accession>A0A5C6B0Y8</accession>
<dbReference type="InterPro" id="IPR036388">
    <property type="entry name" value="WH-like_DNA-bd_sf"/>
</dbReference>
<evidence type="ECO:0000256" key="2">
    <source>
        <dbReference type="ARBA" id="ARBA00023082"/>
    </source>
</evidence>
<name>A0A5C6B0Y8_9PLAN</name>
<dbReference type="InterPro" id="IPR013249">
    <property type="entry name" value="RNA_pol_sigma70_r4_t2"/>
</dbReference>
<evidence type="ECO:0000259" key="4">
    <source>
        <dbReference type="Pfam" id="PF08281"/>
    </source>
</evidence>
<evidence type="ECO:0000313" key="5">
    <source>
        <dbReference type="EMBL" id="TWU05119.1"/>
    </source>
</evidence>